<organism evidence="2 3">
    <name type="scientific">Clarias magur</name>
    <name type="common">Asian catfish</name>
    <name type="synonym">Macropteronotus magur</name>
    <dbReference type="NCBI Taxonomy" id="1594786"/>
    <lineage>
        <taxon>Eukaryota</taxon>
        <taxon>Metazoa</taxon>
        <taxon>Chordata</taxon>
        <taxon>Craniata</taxon>
        <taxon>Vertebrata</taxon>
        <taxon>Euteleostomi</taxon>
        <taxon>Actinopterygii</taxon>
        <taxon>Neopterygii</taxon>
        <taxon>Teleostei</taxon>
        <taxon>Ostariophysi</taxon>
        <taxon>Siluriformes</taxon>
        <taxon>Clariidae</taxon>
        <taxon>Clarias</taxon>
    </lineage>
</organism>
<gene>
    <name evidence="2" type="ORF">DAT39_016029</name>
</gene>
<evidence type="ECO:0000313" key="3">
    <source>
        <dbReference type="Proteomes" id="UP000727407"/>
    </source>
</evidence>
<evidence type="ECO:0000313" key="2">
    <source>
        <dbReference type="EMBL" id="KAF5894265.1"/>
    </source>
</evidence>
<comment type="caution">
    <text evidence="2">The sequence shown here is derived from an EMBL/GenBank/DDBJ whole genome shotgun (WGS) entry which is preliminary data.</text>
</comment>
<feature type="region of interest" description="Disordered" evidence="1">
    <location>
        <begin position="33"/>
        <end position="57"/>
    </location>
</feature>
<reference evidence="2" key="1">
    <citation type="submission" date="2020-07" db="EMBL/GenBank/DDBJ databases">
        <title>Clarias magur genome sequencing, assembly and annotation.</title>
        <authorList>
            <person name="Kushwaha B."/>
            <person name="Kumar R."/>
            <person name="Das P."/>
            <person name="Joshi C.G."/>
            <person name="Kumar D."/>
            <person name="Nagpure N.S."/>
            <person name="Pandey M."/>
            <person name="Agarwal S."/>
            <person name="Srivastava S."/>
            <person name="Singh M."/>
            <person name="Sahoo L."/>
            <person name="Jayasankar P."/>
            <person name="Meher P.K."/>
            <person name="Koringa P.G."/>
            <person name="Iquebal M.A."/>
            <person name="Das S.P."/>
            <person name="Bit A."/>
            <person name="Patnaik S."/>
            <person name="Patel N."/>
            <person name="Shah T.M."/>
            <person name="Hinsu A."/>
            <person name="Jena J.K."/>
        </authorList>
    </citation>
    <scope>NUCLEOTIDE SEQUENCE</scope>
    <source>
        <strain evidence="2">CIFAMagur01</strain>
        <tissue evidence="2">Testis</tissue>
    </source>
</reference>
<keyword evidence="3" id="KW-1185">Reference proteome</keyword>
<sequence length="57" mass="6700">MEMIEEIYANAEMMEDNRSDSSDSDHSYENVFVNQDHVEETPVTQRRRSFKPSKSSD</sequence>
<dbReference type="Proteomes" id="UP000727407">
    <property type="component" value="Unassembled WGS sequence"/>
</dbReference>
<evidence type="ECO:0000256" key="1">
    <source>
        <dbReference type="SAM" id="MobiDB-lite"/>
    </source>
</evidence>
<dbReference type="AlphaFoldDB" id="A0A8J4TFA5"/>
<proteinExistence type="predicted"/>
<accession>A0A8J4TFA5</accession>
<protein>
    <submittedName>
        <fullName evidence="2">C-type lectin domain family 4 member E-like isoform X1</fullName>
    </submittedName>
</protein>
<name>A0A8J4TFA5_CLAMG</name>
<dbReference type="EMBL" id="QNUK01000382">
    <property type="protein sequence ID" value="KAF5894265.1"/>
    <property type="molecule type" value="Genomic_DNA"/>
</dbReference>